<sequence>MKKRGKSDCAVAAETKGIERLEEKDGAKEQRRMENKQAKGILRRPAKGSSAASLLTFDQFSLCSLRLPSVQWLCMPTTISVSPAIPDKLVVNGVDLVNRDQLSVSQNRELQRYIDANAHLLGFLDKDKEQQQTDGGGDKRTPLTISVTEQKIGPISPGQTSGISDKLPPSSAASSFSSPAYGRPPSAFAAASLNRAGSPYSMGGGSEYGGRRKGVSWSDVVEEPRPTTRTRSNSPPPASFIRHSMPALGKDSPSGYGTDEGRHYRNGASDDGTLDGGHDGRKNYDRYRHSSQNPFDRADGWVSSNPWTGSLDHRGGRSRDRERQGTPGSFFKPDLPTYSALGRSPDNFNPFQTHLHREEAKGLRKSQEREDIIKFHSYGDHKVSGIEMKPKGWTGGEIVTDREIMKKSIKPRRFYYSPIGDGVVAADGIEMKRPPPDLSPRRYEYYQRHVEHDQGKPGLRVTESIWHEGGSGDGGAEGAGKGPPPTDWQNDGLGPGGRGGPRDDGKGRGGAGEGPKWPGLDNDGGRKREPTKDDGTKEPRGDDGGPAQNAGLGKFPLLDHGEGPKPDRENGEKDNGTRGREPSGLSEGPGGVPREGWTKEFITNPRELINQYGTETLTSIFDYEDHTPKMYTSTREVWSPAPPNLTKEVEEVQ</sequence>
<feature type="compositionally biased region" description="Low complexity" evidence="1">
    <location>
        <begin position="168"/>
        <end position="180"/>
    </location>
</feature>
<proteinExistence type="predicted"/>
<evidence type="ECO:0000313" key="2">
    <source>
        <dbReference type="EMBL" id="KAL3097020.1"/>
    </source>
</evidence>
<feature type="compositionally biased region" description="Basic and acidic residues" evidence="1">
    <location>
        <begin position="311"/>
        <end position="324"/>
    </location>
</feature>
<feature type="compositionally biased region" description="Basic and acidic residues" evidence="1">
    <location>
        <begin position="557"/>
        <end position="581"/>
    </location>
</feature>
<gene>
    <name evidence="2" type="ORF">niasHS_002736</name>
</gene>
<feature type="region of interest" description="Disordered" evidence="1">
    <location>
        <begin position="634"/>
        <end position="653"/>
    </location>
</feature>
<evidence type="ECO:0000256" key="1">
    <source>
        <dbReference type="SAM" id="MobiDB-lite"/>
    </source>
</evidence>
<organism evidence="2 3">
    <name type="scientific">Heterodera schachtii</name>
    <name type="common">Sugarbeet cyst nematode worm</name>
    <name type="synonym">Tylenchus schachtii</name>
    <dbReference type="NCBI Taxonomy" id="97005"/>
    <lineage>
        <taxon>Eukaryota</taxon>
        <taxon>Metazoa</taxon>
        <taxon>Ecdysozoa</taxon>
        <taxon>Nematoda</taxon>
        <taxon>Chromadorea</taxon>
        <taxon>Rhabditida</taxon>
        <taxon>Tylenchina</taxon>
        <taxon>Tylenchomorpha</taxon>
        <taxon>Tylenchoidea</taxon>
        <taxon>Heteroderidae</taxon>
        <taxon>Heteroderinae</taxon>
        <taxon>Heterodera</taxon>
    </lineage>
</organism>
<accession>A0ABD2K2A6</accession>
<evidence type="ECO:0000313" key="3">
    <source>
        <dbReference type="Proteomes" id="UP001620645"/>
    </source>
</evidence>
<feature type="compositionally biased region" description="Basic and acidic residues" evidence="1">
    <location>
        <begin position="20"/>
        <end position="37"/>
    </location>
</feature>
<name>A0ABD2K2A6_HETSC</name>
<dbReference type="Proteomes" id="UP001620645">
    <property type="component" value="Unassembled WGS sequence"/>
</dbReference>
<dbReference type="EMBL" id="JBICCN010000056">
    <property type="protein sequence ID" value="KAL3097020.1"/>
    <property type="molecule type" value="Genomic_DNA"/>
</dbReference>
<feature type="compositionally biased region" description="Basic and acidic residues" evidence="1">
    <location>
        <begin position="523"/>
        <end position="543"/>
    </location>
</feature>
<protein>
    <submittedName>
        <fullName evidence="2">Uncharacterized protein</fullName>
    </submittedName>
</protein>
<feature type="compositionally biased region" description="Basic and acidic residues" evidence="1">
    <location>
        <begin position="276"/>
        <end position="288"/>
    </location>
</feature>
<feature type="compositionally biased region" description="Basic and acidic residues" evidence="1">
    <location>
        <begin position="128"/>
        <end position="141"/>
    </location>
</feature>
<reference evidence="2 3" key="1">
    <citation type="submission" date="2024-10" db="EMBL/GenBank/DDBJ databases">
        <authorList>
            <person name="Kim D."/>
        </authorList>
    </citation>
    <scope>NUCLEOTIDE SEQUENCE [LARGE SCALE GENOMIC DNA]</scope>
    <source>
        <strain evidence="2">Taebaek</strain>
    </source>
</reference>
<dbReference type="AlphaFoldDB" id="A0ABD2K2A6"/>
<feature type="region of interest" description="Disordered" evidence="1">
    <location>
        <begin position="20"/>
        <end position="43"/>
    </location>
</feature>
<feature type="region of interest" description="Disordered" evidence="1">
    <location>
        <begin position="200"/>
        <end position="337"/>
    </location>
</feature>
<feature type="region of interest" description="Disordered" evidence="1">
    <location>
        <begin position="464"/>
        <end position="601"/>
    </location>
</feature>
<keyword evidence="3" id="KW-1185">Reference proteome</keyword>
<feature type="compositionally biased region" description="Gly residues" evidence="1">
    <location>
        <begin position="469"/>
        <end position="481"/>
    </location>
</feature>
<feature type="region of interest" description="Disordered" evidence="1">
    <location>
        <begin position="128"/>
        <end position="181"/>
    </location>
</feature>
<comment type="caution">
    <text evidence="2">The sequence shown here is derived from an EMBL/GenBank/DDBJ whole genome shotgun (WGS) entry which is preliminary data.</text>
</comment>